<dbReference type="GeneID" id="29001613"/>
<evidence type="ECO:0000313" key="1">
    <source>
        <dbReference type="EMBL" id="OAD77737.1"/>
    </source>
</evidence>
<dbReference type="EMBL" id="KV440974">
    <property type="protein sequence ID" value="OAD77737.1"/>
    <property type="molecule type" value="Genomic_DNA"/>
</dbReference>
<dbReference type="RefSeq" id="XP_018295777.1">
    <property type="nucleotide sequence ID" value="XM_018440707.1"/>
</dbReference>
<accession>A0A167PE00</accession>
<sequence>MSCRSRVLDVSSLAGDFLAYQMNRMDYHELLSTSLCVLIDPCKKEHPIVGTRHLLVGDDILIPPAHKLVDEDYLPIGAVKLWEYKDKSFCPEGLQKEIVPRAGSHNEFARLDRNVVPIKGKSKMISSHRIALNLLFITPRTLWFKHERAKKSRFKVWSKICHKILIINA</sequence>
<dbReference type="Proteomes" id="UP000077315">
    <property type="component" value="Unassembled WGS sequence"/>
</dbReference>
<proteinExistence type="predicted"/>
<protein>
    <submittedName>
        <fullName evidence="1">Uncharacterized protein</fullName>
    </submittedName>
</protein>
<reference evidence="2" key="1">
    <citation type="submission" date="2015-06" db="EMBL/GenBank/DDBJ databases">
        <title>Expansion of signal transduction pathways in fungi by whole-genome duplication.</title>
        <authorList>
            <consortium name="DOE Joint Genome Institute"/>
            <person name="Corrochano L.M."/>
            <person name="Kuo A."/>
            <person name="Marcet-Houben M."/>
            <person name="Polaino S."/>
            <person name="Salamov A."/>
            <person name="Villalobos J.M."/>
            <person name="Alvarez M.I."/>
            <person name="Avalos J."/>
            <person name="Benito E.P."/>
            <person name="Benoit I."/>
            <person name="Burger G."/>
            <person name="Camino L.P."/>
            <person name="Canovas D."/>
            <person name="Cerda-Olmedo E."/>
            <person name="Cheng J.-F."/>
            <person name="Dominguez A."/>
            <person name="Elias M."/>
            <person name="Eslava A.P."/>
            <person name="Glaser F."/>
            <person name="Grimwood J."/>
            <person name="Gutierrez G."/>
            <person name="Heitman J."/>
            <person name="Henrissat B."/>
            <person name="Iturriaga E.A."/>
            <person name="Lang B.F."/>
            <person name="Lavin J.L."/>
            <person name="Lee S."/>
            <person name="Li W."/>
            <person name="Lindquist E."/>
            <person name="Lopez-Garcia S."/>
            <person name="Luque E.M."/>
            <person name="Marcos A.T."/>
            <person name="Martin J."/>
            <person name="McCluskey K."/>
            <person name="Medina H.R."/>
            <person name="Miralles-Duran A."/>
            <person name="Miyazaki A."/>
            <person name="Munoz-Torres E."/>
            <person name="Oguiza J.A."/>
            <person name="Ohm R."/>
            <person name="Olmedo M."/>
            <person name="Orejas M."/>
            <person name="Ortiz-Castellanos L."/>
            <person name="Pisabarro A.G."/>
            <person name="Rodriguez-Romero J."/>
            <person name="Ruiz-Herrera J."/>
            <person name="Ruiz-Vazquez R."/>
            <person name="Sanz C."/>
            <person name="Schackwitz W."/>
            <person name="Schmutz J."/>
            <person name="Shahriari M."/>
            <person name="Shelest E."/>
            <person name="Silva-Franco F."/>
            <person name="Soanes D."/>
            <person name="Syed K."/>
            <person name="Tagua V.G."/>
            <person name="Talbot N.J."/>
            <person name="Thon M."/>
            <person name="De vries R.P."/>
            <person name="Wiebenga A."/>
            <person name="Yadav J.S."/>
            <person name="Braun E.L."/>
            <person name="Baker S."/>
            <person name="Garre V."/>
            <person name="Horwitz B."/>
            <person name="Torres-Martinez S."/>
            <person name="Idnurm A."/>
            <person name="Herrera-Estrella A."/>
            <person name="Gabaldon T."/>
            <person name="Grigoriev I.V."/>
        </authorList>
    </citation>
    <scope>NUCLEOTIDE SEQUENCE [LARGE SCALE GENOMIC DNA]</scope>
    <source>
        <strain evidence="2">NRRL 1555(-)</strain>
    </source>
</reference>
<name>A0A167PE00_PHYB8</name>
<keyword evidence="2" id="KW-1185">Reference proteome</keyword>
<dbReference type="AlphaFoldDB" id="A0A167PE00"/>
<gene>
    <name evidence="1" type="ORF">PHYBLDRAFT_60858</name>
</gene>
<organism evidence="1 2">
    <name type="scientific">Phycomyces blakesleeanus (strain ATCC 8743b / DSM 1359 / FGSC 10004 / NBRC 33097 / NRRL 1555)</name>
    <dbReference type="NCBI Taxonomy" id="763407"/>
    <lineage>
        <taxon>Eukaryota</taxon>
        <taxon>Fungi</taxon>
        <taxon>Fungi incertae sedis</taxon>
        <taxon>Mucoromycota</taxon>
        <taxon>Mucoromycotina</taxon>
        <taxon>Mucoromycetes</taxon>
        <taxon>Mucorales</taxon>
        <taxon>Phycomycetaceae</taxon>
        <taxon>Phycomyces</taxon>
    </lineage>
</organism>
<dbReference type="VEuPathDB" id="FungiDB:PHYBLDRAFT_60858"/>
<evidence type="ECO:0000313" key="2">
    <source>
        <dbReference type="Proteomes" id="UP000077315"/>
    </source>
</evidence>
<dbReference type="InParanoid" id="A0A167PE00"/>